<dbReference type="PANTHER" id="PTHR19353">
    <property type="entry name" value="FATTY ACID DESATURASE 2"/>
    <property type="match status" value="1"/>
</dbReference>
<feature type="transmembrane region" description="Helical" evidence="1">
    <location>
        <begin position="211"/>
        <end position="237"/>
    </location>
</feature>
<dbReference type="GO" id="GO:0016020">
    <property type="term" value="C:membrane"/>
    <property type="evidence" value="ECO:0007669"/>
    <property type="project" value="TreeGrafter"/>
</dbReference>
<feature type="transmembrane region" description="Helical" evidence="1">
    <location>
        <begin position="55"/>
        <end position="74"/>
    </location>
</feature>
<dbReference type="InterPro" id="IPR005804">
    <property type="entry name" value="FA_desaturase_dom"/>
</dbReference>
<dbReference type="InterPro" id="IPR012171">
    <property type="entry name" value="Fatty_acid_desaturase"/>
</dbReference>
<dbReference type="EMBL" id="JAESVA010000006">
    <property type="protein sequence ID" value="MCB8882093.1"/>
    <property type="molecule type" value="Genomic_DNA"/>
</dbReference>
<keyword evidence="1" id="KW-0472">Membrane</keyword>
<evidence type="ECO:0000313" key="4">
    <source>
        <dbReference type="Proteomes" id="UP000721844"/>
    </source>
</evidence>
<feature type="domain" description="Fatty acid desaturase" evidence="2">
    <location>
        <begin position="79"/>
        <end position="321"/>
    </location>
</feature>
<reference evidence="3 4" key="1">
    <citation type="journal article" date="2021" name="Microorganisms">
        <title>Acidisoma silvae sp. nov. and Acidisomacellulosilytica sp. nov., Two Acidophilic Bacteria Isolated from Decaying Wood, Hydrolyzing Cellulose and Producing Poly-3-hydroxybutyrate.</title>
        <authorList>
            <person name="Mieszkin S."/>
            <person name="Pouder E."/>
            <person name="Uroz S."/>
            <person name="Simon-Colin C."/>
            <person name="Alain K."/>
        </authorList>
    </citation>
    <scope>NUCLEOTIDE SEQUENCE [LARGE SCALE GENOMIC DNA]</scope>
    <source>
        <strain evidence="3 4">HW T5.17</strain>
    </source>
</reference>
<keyword evidence="1" id="KW-0812">Transmembrane</keyword>
<comment type="caution">
    <text evidence="3">The sequence shown here is derived from an EMBL/GenBank/DDBJ whole genome shotgun (WGS) entry which is preliminary data.</text>
</comment>
<sequence length="357" mass="41051">MKQAWKNYALRDDKAGEATPHADGDLGSAVAAVWYACPVSRKQLKELMRRSDGPALRFFALWLGLLALSGAVAFLSWGQWWGILSFFVYGTLYAVADHRHHELSHGTGFRTRWLNEMLYHLCAFMTLREGFYYRWSHSRHHTHTLLVGRDPEIAAPRPPNVLAQFLDFFFIHDGYVQAGRLLRNATGDLTEDGKHFVPEGQRRSVIWAARLYIAIILAVIAVCVATHSILPAMFLVLPRFYGGFFCQVFNLTQHAGLDEDVFDHRLNTRTVVMNPVFRFLYANMNYHIEHHMFPMVPFYRLAALHALIKQDCPPPYRGVWAAWSELLPALIRQRQEPAFFVQRQLPSHTLPMMQAAE</sequence>
<feature type="transmembrane region" description="Helical" evidence="1">
    <location>
        <begin position="80"/>
        <end position="96"/>
    </location>
</feature>
<keyword evidence="1" id="KW-1133">Transmembrane helix</keyword>
<organism evidence="3 4">
    <name type="scientific">Acidisoma cellulosilyticum</name>
    <dbReference type="NCBI Taxonomy" id="2802395"/>
    <lineage>
        <taxon>Bacteria</taxon>
        <taxon>Pseudomonadati</taxon>
        <taxon>Pseudomonadota</taxon>
        <taxon>Alphaproteobacteria</taxon>
        <taxon>Acetobacterales</taxon>
        <taxon>Acidocellaceae</taxon>
        <taxon>Acidisoma</taxon>
    </lineage>
</organism>
<name>A0A964E5L3_9PROT</name>
<dbReference type="Pfam" id="PF00487">
    <property type="entry name" value="FA_desaturase"/>
    <property type="match status" value="1"/>
</dbReference>
<dbReference type="Proteomes" id="UP000721844">
    <property type="component" value="Unassembled WGS sequence"/>
</dbReference>
<evidence type="ECO:0000256" key="1">
    <source>
        <dbReference type="SAM" id="Phobius"/>
    </source>
</evidence>
<dbReference type="GO" id="GO:0008610">
    <property type="term" value="P:lipid biosynthetic process"/>
    <property type="evidence" value="ECO:0007669"/>
    <property type="project" value="UniProtKB-ARBA"/>
</dbReference>
<dbReference type="PANTHER" id="PTHR19353:SF19">
    <property type="entry name" value="DELTA(5) FATTY ACID DESATURASE C-RELATED"/>
    <property type="match status" value="1"/>
</dbReference>
<protein>
    <submittedName>
        <fullName evidence="3">Fatty acid desaturase</fullName>
    </submittedName>
</protein>
<accession>A0A964E5L3</accession>
<evidence type="ECO:0000259" key="2">
    <source>
        <dbReference type="Pfam" id="PF00487"/>
    </source>
</evidence>
<dbReference type="AlphaFoldDB" id="A0A964E5L3"/>
<gene>
    <name evidence="3" type="ORF">ACELLULO517_17745</name>
</gene>
<evidence type="ECO:0000313" key="3">
    <source>
        <dbReference type="EMBL" id="MCB8882093.1"/>
    </source>
</evidence>
<dbReference type="RefSeq" id="WP_227308760.1">
    <property type="nucleotide sequence ID" value="NZ_JAESVA010000006.1"/>
</dbReference>
<dbReference type="GO" id="GO:0016717">
    <property type="term" value="F:oxidoreductase activity, acting on paired donors, with oxidation of a pair of donors resulting in the reduction of molecular oxygen to two molecules of water"/>
    <property type="evidence" value="ECO:0007669"/>
    <property type="project" value="TreeGrafter"/>
</dbReference>
<proteinExistence type="predicted"/>
<keyword evidence="4" id="KW-1185">Reference proteome</keyword>